<dbReference type="KEGG" id="afy:BW247_01435"/>
<dbReference type="InterPro" id="IPR025392">
    <property type="entry name" value="DUF4124"/>
</dbReference>
<keyword evidence="1" id="KW-1133">Transmembrane helix</keyword>
<gene>
    <name evidence="3" type="ORF">BW247_01435</name>
</gene>
<dbReference type="STRING" id="1765967.BW247_01435"/>
<dbReference type="Proteomes" id="UP000243807">
    <property type="component" value="Chromosome"/>
</dbReference>
<accession>A0A1P8UDI1</accession>
<evidence type="ECO:0000313" key="4">
    <source>
        <dbReference type="Proteomes" id="UP000243807"/>
    </source>
</evidence>
<proteinExistence type="predicted"/>
<evidence type="ECO:0000259" key="2">
    <source>
        <dbReference type="Pfam" id="PF13511"/>
    </source>
</evidence>
<protein>
    <recommendedName>
        <fullName evidence="2">DUF4124 domain-containing protein</fullName>
    </recommendedName>
</protein>
<dbReference type="Pfam" id="PF13511">
    <property type="entry name" value="DUF4124"/>
    <property type="match status" value="1"/>
</dbReference>
<feature type="domain" description="DUF4124" evidence="2">
    <location>
        <begin position="47"/>
        <end position="79"/>
    </location>
</feature>
<sequence>MHHLPVIKRLQRPVSYSGLTHEGCLPPVPRCAYDRDMKRFVLTMFVLLTALPAVAAAQIYSWTNAQGVVVYSDRKPPQGLACTRSICRL</sequence>
<dbReference type="AlphaFoldDB" id="A0A1P8UDI1"/>
<keyword evidence="1" id="KW-0472">Membrane</keyword>
<reference evidence="3 4" key="1">
    <citation type="submission" date="2017-01" db="EMBL/GenBank/DDBJ databases">
        <title>Draft sequence of Acidihalobacter ferrooxidans strain DSM 14175 (strain V8).</title>
        <authorList>
            <person name="Khaleque H.N."/>
            <person name="Ramsay J.P."/>
            <person name="Murphy R.J.T."/>
            <person name="Kaksonen A.H."/>
            <person name="Boxall N.J."/>
            <person name="Watkin E.L.J."/>
        </authorList>
    </citation>
    <scope>NUCLEOTIDE SEQUENCE [LARGE SCALE GENOMIC DNA]</scope>
    <source>
        <strain evidence="3 4">V8</strain>
    </source>
</reference>
<keyword evidence="4" id="KW-1185">Reference proteome</keyword>
<name>A0A1P8UDI1_9GAMM</name>
<dbReference type="EMBL" id="CP019434">
    <property type="protein sequence ID" value="APZ41921.1"/>
    <property type="molecule type" value="Genomic_DNA"/>
</dbReference>
<evidence type="ECO:0000256" key="1">
    <source>
        <dbReference type="SAM" id="Phobius"/>
    </source>
</evidence>
<organism evidence="3 4">
    <name type="scientific">Acidihalobacter ferrooxydans</name>
    <dbReference type="NCBI Taxonomy" id="1765967"/>
    <lineage>
        <taxon>Bacteria</taxon>
        <taxon>Pseudomonadati</taxon>
        <taxon>Pseudomonadota</taxon>
        <taxon>Gammaproteobacteria</taxon>
        <taxon>Chromatiales</taxon>
        <taxon>Ectothiorhodospiraceae</taxon>
        <taxon>Acidihalobacter</taxon>
    </lineage>
</organism>
<keyword evidence="1" id="KW-0812">Transmembrane</keyword>
<evidence type="ECO:0000313" key="3">
    <source>
        <dbReference type="EMBL" id="APZ41921.1"/>
    </source>
</evidence>
<dbReference type="RefSeq" id="WP_076835268.1">
    <property type="nucleotide sequence ID" value="NZ_CP019434.1"/>
</dbReference>
<feature type="transmembrane region" description="Helical" evidence="1">
    <location>
        <begin position="40"/>
        <end position="60"/>
    </location>
</feature>